<dbReference type="AlphaFoldDB" id="A0A4Z2I467"/>
<name>A0A4Z2I467_9TELE</name>
<evidence type="ECO:0000313" key="2">
    <source>
        <dbReference type="Proteomes" id="UP000314294"/>
    </source>
</evidence>
<comment type="caution">
    <text evidence="1">The sequence shown here is derived from an EMBL/GenBank/DDBJ whole genome shotgun (WGS) entry which is preliminary data.</text>
</comment>
<accession>A0A4Z2I467</accession>
<sequence>MNHACHLGLEARKPLPVNAGAAAGLRRSAEAVKAITGEKQRSKMTVLPKTPGEMPRGRKPTRPLTCVSSSSILCRVSRSSAWASASRSLTVISSSCSSLRVFFLLLSFQRPAVRAKWR</sequence>
<dbReference type="EMBL" id="SRLO01000132">
    <property type="protein sequence ID" value="TNN72866.1"/>
    <property type="molecule type" value="Genomic_DNA"/>
</dbReference>
<proteinExistence type="predicted"/>
<reference evidence="1 2" key="1">
    <citation type="submission" date="2019-03" db="EMBL/GenBank/DDBJ databases">
        <title>First draft genome of Liparis tanakae, snailfish: a comprehensive survey of snailfish specific genes.</title>
        <authorList>
            <person name="Kim W."/>
            <person name="Song I."/>
            <person name="Jeong J.-H."/>
            <person name="Kim D."/>
            <person name="Kim S."/>
            <person name="Ryu S."/>
            <person name="Song J.Y."/>
            <person name="Lee S.K."/>
        </authorList>
    </citation>
    <scope>NUCLEOTIDE SEQUENCE [LARGE SCALE GENOMIC DNA]</scope>
    <source>
        <tissue evidence="1">Muscle</tissue>
    </source>
</reference>
<evidence type="ECO:0000313" key="1">
    <source>
        <dbReference type="EMBL" id="TNN72866.1"/>
    </source>
</evidence>
<dbReference type="Proteomes" id="UP000314294">
    <property type="component" value="Unassembled WGS sequence"/>
</dbReference>
<organism evidence="1 2">
    <name type="scientific">Liparis tanakae</name>
    <name type="common">Tanaka's snailfish</name>
    <dbReference type="NCBI Taxonomy" id="230148"/>
    <lineage>
        <taxon>Eukaryota</taxon>
        <taxon>Metazoa</taxon>
        <taxon>Chordata</taxon>
        <taxon>Craniata</taxon>
        <taxon>Vertebrata</taxon>
        <taxon>Euteleostomi</taxon>
        <taxon>Actinopterygii</taxon>
        <taxon>Neopterygii</taxon>
        <taxon>Teleostei</taxon>
        <taxon>Neoteleostei</taxon>
        <taxon>Acanthomorphata</taxon>
        <taxon>Eupercaria</taxon>
        <taxon>Perciformes</taxon>
        <taxon>Cottioidei</taxon>
        <taxon>Cottales</taxon>
        <taxon>Liparidae</taxon>
        <taxon>Liparis</taxon>
    </lineage>
</organism>
<protein>
    <submittedName>
        <fullName evidence="1">Uncharacterized protein</fullName>
    </submittedName>
</protein>
<keyword evidence="2" id="KW-1185">Reference proteome</keyword>
<gene>
    <name evidence="1" type="ORF">EYF80_016977</name>
</gene>